<dbReference type="Gene3D" id="3.30.413.10">
    <property type="entry name" value="Sulfite Reductase Hemoprotein, domain 1"/>
    <property type="match status" value="1"/>
</dbReference>
<evidence type="ECO:0000256" key="6">
    <source>
        <dbReference type="ARBA" id="ARBA00023014"/>
    </source>
</evidence>
<dbReference type="EMBL" id="WBMO01000001">
    <property type="protein sequence ID" value="MDV2474382.1"/>
    <property type="molecule type" value="Genomic_DNA"/>
</dbReference>
<keyword evidence="4" id="KW-0560">Oxidoreductase</keyword>
<evidence type="ECO:0000256" key="5">
    <source>
        <dbReference type="ARBA" id="ARBA00023004"/>
    </source>
</evidence>
<evidence type="ECO:0000313" key="9">
    <source>
        <dbReference type="Proteomes" id="UP001275440"/>
    </source>
</evidence>
<dbReference type="InterPro" id="IPR045854">
    <property type="entry name" value="NO2/SO3_Rdtase_4Fe4S_sf"/>
</dbReference>
<gene>
    <name evidence="8" type="ORF">F8M49_01270</name>
</gene>
<dbReference type="InterPro" id="IPR051329">
    <property type="entry name" value="NIR_SIR_4Fe-4S"/>
</dbReference>
<dbReference type="PANTHER" id="PTHR32439">
    <property type="entry name" value="FERREDOXIN--NITRITE REDUCTASE, CHLOROPLASTIC"/>
    <property type="match status" value="1"/>
</dbReference>
<feature type="domain" description="Nitrite/Sulfite reductase ferredoxin-like" evidence="7">
    <location>
        <begin position="28"/>
        <end position="72"/>
    </location>
</feature>
<evidence type="ECO:0000256" key="2">
    <source>
        <dbReference type="ARBA" id="ARBA00022617"/>
    </source>
</evidence>
<evidence type="ECO:0000313" key="8">
    <source>
        <dbReference type="EMBL" id="MDV2474382.1"/>
    </source>
</evidence>
<dbReference type="Gene3D" id="3.90.480.10">
    <property type="entry name" value="Sulfite Reductase Hemoprotein,Domain 2"/>
    <property type="match status" value="1"/>
</dbReference>
<evidence type="ECO:0000256" key="1">
    <source>
        <dbReference type="ARBA" id="ARBA00022485"/>
    </source>
</evidence>
<keyword evidence="9" id="KW-1185">Reference proteome</keyword>
<dbReference type="RefSeq" id="WP_371306006.1">
    <property type="nucleotide sequence ID" value="NZ_JAWKJJ010000001.1"/>
</dbReference>
<dbReference type="PANTHER" id="PTHR32439:SF9">
    <property type="entry name" value="BLR3264 PROTEIN"/>
    <property type="match status" value="1"/>
</dbReference>
<dbReference type="InterPro" id="IPR005117">
    <property type="entry name" value="NiRdtase/SiRdtase_haem-b_fer"/>
</dbReference>
<dbReference type="Pfam" id="PF03460">
    <property type="entry name" value="NIR_SIR_ferr"/>
    <property type="match status" value="1"/>
</dbReference>
<comment type="caution">
    <text evidence="8">The sequence shown here is derived from an EMBL/GenBank/DDBJ whole genome shotgun (WGS) entry which is preliminary data.</text>
</comment>
<proteinExistence type="predicted"/>
<protein>
    <submittedName>
        <fullName evidence="8">Cobalamin biosynthesis protein CobG</fullName>
    </submittedName>
</protein>
<accession>A0ABU3WKU0</accession>
<dbReference type="SUPFAM" id="SSF55124">
    <property type="entry name" value="Nitrite/Sulfite reductase N-terminal domain-like"/>
    <property type="match status" value="2"/>
</dbReference>
<sequence>MTDHSADHLPPDRCPGLLRPHLAADGALVRVRAPGGRLPDGGLRLLSTAARTFADGDVHLTSRGNLQVRGVTVDGCGGVPDGLVESVAAAGFLPSATHERVRNIVASPLSGLSGGLADVRPIVAALDEALCADPMLADLPGRFLFGIDDGRGDISGLRCDLSAVALDDGRARIVIGALSGPVVPLNGVADALIDSARRFLQVRATQWHVRKLPDEGRELGGGAQLPPPDPHPMPYGVLDTAVSVLVPLGILSPEMVAVLPDRGVIVTPWRGLVLPAGTDPEVLAAAGFALTADSPWSRVTACTGSPGCSLARSDTREVARRTVAGPAPSRHVHIVGCERACGAPHFPHTLVVARSPM</sequence>
<keyword evidence="2" id="KW-0349">Heme</keyword>
<dbReference type="Proteomes" id="UP001275440">
    <property type="component" value="Unassembled WGS sequence"/>
</dbReference>
<dbReference type="SUPFAM" id="SSF56014">
    <property type="entry name" value="Nitrite and sulphite reductase 4Fe-4S domain-like"/>
    <property type="match status" value="2"/>
</dbReference>
<evidence type="ECO:0000256" key="4">
    <source>
        <dbReference type="ARBA" id="ARBA00023002"/>
    </source>
</evidence>
<keyword evidence="3" id="KW-0479">Metal-binding</keyword>
<keyword evidence="6" id="KW-0411">Iron-sulfur</keyword>
<keyword evidence="5" id="KW-0408">Iron</keyword>
<name>A0ABU3WKU0_9NOCA</name>
<reference evidence="8 9" key="1">
    <citation type="submission" date="2019-10" db="EMBL/GenBank/DDBJ databases">
        <title>Draft Genome Assembly of Rhodococcus zopfii DSM44189.</title>
        <authorList>
            <person name="Sutton J.M."/>
            <person name="Akob D.M."/>
            <person name="Bushman T.J."/>
        </authorList>
    </citation>
    <scope>NUCLEOTIDE SEQUENCE [LARGE SCALE GENOMIC DNA]</scope>
    <source>
        <strain evidence="8 9">DSM 44189</strain>
    </source>
</reference>
<organism evidence="8 9">
    <name type="scientific">Rhodococcus zopfii</name>
    <dbReference type="NCBI Taxonomy" id="43772"/>
    <lineage>
        <taxon>Bacteria</taxon>
        <taxon>Bacillati</taxon>
        <taxon>Actinomycetota</taxon>
        <taxon>Actinomycetes</taxon>
        <taxon>Mycobacteriales</taxon>
        <taxon>Nocardiaceae</taxon>
        <taxon>Rhodococcus</taxon>
    </lineage>
</organism>
<keyword evidence="1" id="KW-0004">4Fe-4S</keyword>
<evidence type="ECO:0000259" key="7">
    <source>
        <dbReference type="Pfam" id="PF03460"/>
    </source>
</evidence>
<dbReference type="InterPro" id="IPR036136">
    <property type="entry name" value="Nit/Sulf_reduc_fer-like_dom_sf"/>
</dbReference>
<evidence type="ECO:0000256" key="3">
    <source>
        <dbReference type="ARBA" id="ARBA00022723"/>
    </source>
</evidence>